<dbReference type="AlphaFoldDB" id="A0A0D3BZF6"/>
<keyword evidence="3" id="KW-1185">Reference proteome</keyword>
<reference evidence="2 3" key="1">
    <citation type="journal article" date="2014" name="Genome Biol.">
        <title>Transcriptome and methylome profiling reveals relics of genome dominance in the mesopolyploid Brassica oleracea.</title>
        <authorList>
            <person name="Parkin I.A."/>
            <person name="Koh C."/>
            <person name="Tang H."/>
            <person name="Robinson S.J."/>
            <person name="Kagale S."/>
            <person name="Clarke W.E."/>
            <person name="Town C.D."/>
            <person name="Nixon J."/>
            <person name="Krishnakumar V."/>
            <person name="Bidwell S.L."/>
            <person name="Denoeud F."/>
            <person name="Belcram H."/>
            <person name="Links M.G."/>
            <person name="Just J."/>
            <person name="Clarke C."/>
            <person name="Bender T."/>
            <person name="Huebert T."/>
            <person name="Mason A.S."/>
            <person name="Pires J.C."/>
            <person name="Barker G."/>
            <person name="Moore J."/>
            <person name="Walley P.G."/>
            <person name="Manoli S."/>
            <person name="Batley J."/>
            <person name="Edwards D."/>
            <person name="Nelson M.N."/>
            <person name="Wang X."/>
            <person name="Paterson A.H."/>
            <person name="King G."/>
            <person name="Bancroft I."/>
            <person name="Chalhoub B."/>
            <person name="Sharpe A.G."/>
        </authorList>
    </citation>
    <scope>NUCLEOTIDE SEQUENCE</scope>
    <source>
        <strain evidence="2 3">cv. TO1000</strain>
    </source>
</reference>
<sequence>MKFQSREASISRQRASNRFKQRKHEEVEIRQTGRKPSSTPHGKVRRGTKSRRNIEEADVLRSQKPADHHEEDATPEGRLNNKRRVIGITGLGVFSSLFLCEKLKRENRGKGEKHTIFFC</sequence>
<feature type="compositionally biased region" description="Polar residues" evidence="1">
    <location>
        <begin position="1"/>
        <end position="14"/>
    </location>
</feature>
<feature type="compositionally biased region" description="Basic and acidic residues" evidence="1">
    <location>
        <begin position="52"/>
        <end position="72"/>
    </location>
</feature>
<evidence type="ECO:0000313" key="3">
    <source>
        <dbReference type="Proteomes" id="UP000032141"/>
    </source>
</evidence>
<proteinExistence type="predicted"/>
<dbReference type="EnsemblPlants" id="Bo4g136540.1">
    <property type="protein sequence ID" value="Bo4g136540.1"/>
    <property type="gene ID" value="Bo4g136540"/>
</dbReference>
<dbReference type="HOGENOM" id="CLU_2064752_0_0_1"/>
<evidence type="ECO:0000313" key="2">
    <source>
        <dbReference type="EnsemblPlants" id="Bo4g136540.1"/>
    </source>
</evidence>
<feature type="compositionally biased region" description="Basic residues" evidence="1">
    <location>
        <begin position="42"/>
        <end position="51"/>
    </location>
</feature>
<evidence type="ECO:0000256" key="1">
    <source>
        <dbReference type="SAM" id="MobiDB-lite"/>
    </source>
</evidence>
<accession>A0A0D3BZF6</accession>
<organism evidence="2 3">
    <name type="scientific">Brassica oleracea var. oleracea</name>
    <dbReference type="NCBI Taxonomy" id="109376"/>
    <lineage>
        <taxon>Eukaryota</taxon>
        <taxon>Viridiplantae</taxon>
        <taxon>Streptophyta</taxon>
        <taxon>Embryophyta</taxon>
        <taxon>Tracheophyta</taxon>
        <taxon>Spermatophyta</taxon>
        <taxon>Magnoliopsida</taxon>
        <taxon>eudicotyledons</taxon>
        <taxon>Gunneridae</taxon>
        <taxon>Pentapetalae</taxon>
        <taxon>rosids</taxon>
        <taxon>malvids</taxon>
        <taxon>Brassicales</taxon>
        <taxon>Brassicaceae</taxon>
        <taxon>Brassiceae</taxon>
        <taxon>Brassica</taxon>
    </lineage>
</organism>
<dbReference type="Proteomes" id="UP000032141">
    <property type="component" value="Chromosome C4"/>
</dbReference>
<protein>
    <submittedName>
        <fullName evidence="2">Uncharacterized protein</fullName>
    </submittedName>
</protein>
<feature type="region of interest" description="Disordered" evidence="1">
    <location>
        <begin position="1"/>
        <end position="82"/>
    </location>
</feature>
<dbReference type="Gramene" id="Bo4g136540.1">
    <property type="protein sequence ID" value="Bo4g136540.1"/>
    <property type="gene ID" value="Bo4g136540"/>
</dbReference>
<name>A0A0D3BZF6_BRAOL</name>
<reference evidence="2" key="2">
    <citation type="submission" date="2015-03" db="UniProtKB">
        <authorList>
            <consortium name="EnsemblPlants"/>
        </authorList>
    </citation>
    <scope>IDENTIFICATION</scope>
</reference>